<gene>
    <name evidence="2" type="ORF">JL106_08065</name>
</gene>
<name>A0A939BZ23_9ACTN</name>
<feature type="compositionally biased region" description="Basic and acidic residues" evidence="1">
    <location>
        <begin position="247"/>
        <end position="256"/>
    </location>
</feature>
<protein>
    <submittedName>
        <fullName evidence="2">Uncharacterized protein</fullName>
    </submittedName>
</protein>
<dbReference type="EMBL" id="JAERWK010000010">
    <property type="protein sequence ID" value="MBM9467231.1"/>
    <property type="molecule type" value="Genomic_DNA"/>
</dbReference>
<accession>A0A939BZ23</accession>
<evidence type="ECO:0000256" key="1">
    <source>
        <dbReference type="SAM" id="MobiDB-lite"/>
    </source>
</evidence>
<keyword evidence="3" id="KW-1185">Reference proteome</keyword>
<organism evidence="2 3">
    <name type="scientific">Nakamurella leprariae</name>
    <dbReference type="NCBI Taxonomy" id="2803911"/>
    <lineage>
        <taxon>Bacteria</taxon>
        <taxon>Bacillati</taxon>
        <taxon>Actinomycetota</taxon>
        <taxon>Actinomycetes</taxon>
        <taxon>Nakamurellales</taxon>
        <taxon>Nakamurellaceae</taxon>
        <taxon>Nakamurella</taxon>
    </lineage>
</organism>
<evidence type="ECO:0000313" key="3">
    <source>
        <dbReference type="Proteomes" id="UP000663792"/>
    </source>
</evidence>
<dbReference type="RefSeq" id="WP_205260187.1">
    <property type="nucleotide sequence ID" value="NZ_JAERWK010000010.1"/>
</dbReference>
<proteinExistence type="predicted"/>
<comment type="caution">
    <text evidence="2">The sequence shown here is derived from an EMBL/GenBank/DDBJ whole genome shotgun (WGS) entry which is preliminary data.</text>
</comment>
<dbReference type="AlphaFoldDB" id="A0A939BZ23"/>
<evidence type="ECO:0000313" key="2">
    <source>
        <dbReference type="EMBL" id="MBM9467231.1"/>
    </source>
</evidence>
<dbReference type="Proteomes" id="UP000663792">
    <property type="component" value="Unassembled WGS sequence"/>
</dbReference>
<sequence>MDPRRASVRSLLAGLPGLRPLTELPGPGDLLRLAGRAVGAVEQAVGLVPRLVTVVGQVETLMGRVTSLLERIERTDDRADDLVRRTAAVIDGAEQSVRRTDAVIDTAAPLVDRTGVVLGDAEQLVDRAAPLLTAVQPVLERLLPIASRIADTTSPDEVDAVVKLIDQLPDLVAHLDADIVPILDTFGTVAPDVRDLLDIVRELNEMLASVPGLGKVKQRIEEQQAAEDDETRLARYTADEVPPSAPARKELVADVG</sequence>
<reference evidence="2" key="1">
    <citation type="submission" date="2021-01" db="EMBL/GenBank/DDBJ databases">
        <title>YIM 132084 draft genome.</title>
        <authorList>
            <person name="An D."/>
        </authorList>
    </citation>
    <scope>NUCLEOTIDE SEQUENCE</scope>
    <source>
        <strain evidence="2">YIM 132084</strain>
    </source>
</reference>
<feature type="region of interest" description="Disordered" evidence="1">
    <location>
        <begin position="220"/>
        <end position="256"/>
    </location>
</feature>